<reference evidence="1 2" key="1">
    <citation type="journal article" date="2024" name="Proc. Natl. Acad. Sci. U.S.A.">
        <title>The genetic regulatory architecture and epigenomic basis for age-related changes in rattlesnake venom.</title>
        <authorList>
            <person name="Hogan M.P."/>
            <person name="Holding M.L."/>
            <person name="Nystrom G.S."/>
            <person name="Colston T.J."/>
            <person name="Bartlett D.A."/>
            <person name="Mason A.J."/>
            <person name="Ellsworth S.A."/>
            <person name="Rautsaw R.M."/>
            <person name="Lawrence K.C."/>
            <person name="Strickland J.L."/>
            <person name="He B."/>
            <person name="Fraser P."/>
            <person name="Margres M.J."/>
            <person name="Gilbert D.M."/>
            <person name="Gibbs H.L."/>
            <person name="Parkinson C.L."/>
            <person name="Rokyta D.R."/>
        </authorList>
    </citation>
    <scope>NUCLEOTIDE SEQUENCE [LARGE SCALE GENOMIC DNA]</scope>
    <source>
        <strain evidence="1">DRR0105</strain>
    </source>
</reference>
<organism evidence="1 2">
    <name type="scientific">Crotalus adamanteus</name>
    <name type="common">Eastern diamondback rattlesnake</name>
    <dbReference type="NCBI Taxonomy" id="8729"/>
    <lineage>
        <taxon>Eukaryota</taxon>
        <taxon>Metazoa</taxon>
        <taxon>Chordata</taxon>
        <taxon>Craniata</taxon>
        <taxon>Vertebrata</taxon>
        <taxon>Euteleostomi</taxon>
        <taxon>Lepidosauria</taxon>
        <taxon>Squamata</taxon>
        <taxon>Bifurcata</taxon>
        <taxon>Unidentata</taxon>
        <taxon>Episquamata</taxon>
        <taxon>Toxicofera</taxon>
        <taxon>Serpentes</taxon>
        <taxon>Colubroidea</taxon>
        <taxon>Viperidae</taxon>
        <taxon>Crotalinae</taxon>
        <taxon>Crotalus</taxon>
    </lineage>
</organism>
<proteinExistence type="predicted"/>
<dbReference type="InterPro" id="IPR052055">
    <property type="entry name" value="Hepadnavirus_pol/RT"/>
</dbReference>
<dbReference type="EMBL" id="JAOTOJ010000006">
    <property type="protein sequence ID" value="KAK9399508.1"/>
    <property type="molecule type" value="Genomic_DNA"/>
</dbReference>
<dbReference type="PANTHER" id="PTHR33050">
    <property type="entry name" value="REVERSE TRANSCRIPTASE DOMAIN-CONTAINING PROTEIN"/>
    <property type="match status" value="1"/>
</dbReference>
<dbReference type="AlphaFoldDB" id="A0AAW1BBT4"/>
<evidence type="ECO:0008006" key="3">
    <source>
        <dbReference type="Google" id="ProtNLM"/>
    </source>
</evidence>
<sequence>MSASTRKVRVPYHTLQSLRWWGSPAIHKGTFFKEPHRLILTTDASLFGWGAHMQTHMAQGQWSKHDLTHNINWVELRAIHLALCQFSNIVKGNHVLVMTDNVAAKAHINRQGGTKSWSLMQEALALGLWAESHLKSIRAEHISGEENRQADSLSRETIDHSEWRLEPNLFREISERFGQPQVALFASPANAQLPRYFTRFPSRGAEGTDTLRSRWPKGLLYAFPPLPLIPAVIRKLLLEGAELILLVPHWPRRPWFADLVDLSISPPWKIPADRISLSQGQLQHPDPQWLQLAAWHLKGRA</sequence>
<dbReference type="Gene3D" id="3.30.420.10">
    <property type="entry name" value="Ribonuclease H-like superfamily/Ribonuclease H"/>
    <property type="match status" value="1"/>
</dbReference>
<accession>A0AAW1BBT4</accession>
<comment type="caution">
    <text evidence="1">The sequence shown here is derived from an EMBL/GenBank/DDBJ whole genome shotgun (WGS) entry which is preliminary data.</text>
</comment>
<dbReference type="SUPFAM" id="SSF53098">
    <property type="entry name" value="Ribonuclease H-like"/>
    <property type="match status" value="1"/>
</dbReference>
<dbReference type="GO" id="GO:0003676">
    <property type="term" value="F:nucleic acid binding"/>
    <property type="evidence" value="ECO:0007669"/>
    <property type="project" value="InterPro"/>
</dbReference>
<dbReference type="InterPro" id="IPR012337">
    <property type="entry name" value="RNaseH-like_sf"/>
</dbReference>
<evidence type="ECO:0000313" key="1">
    <source>
        <dbReference type="EMBL" id="KAK9399508.1"/>
    </source>
</evidence>
<dbReference type="PANTHER" id="PTHR33050:SF7">
    <property type="entry name" value="RIBONUCLEASE H"/>
    <property type="match status" value="1"/>
</dbReference>
<dbReference type="CDD" id="cd09275">
    <property type="entry name" value="RNase_HI_RT_DIRS1"/>
    <property type="match status" value="1"/>
</dbReference>
<protein>
    <recommendedName>
        <fullName evidence="3">RNase H type-1 domain-containing protein</fullName>
    </recommendedName>
</protein>
<keyword evidence="2" id="KW-1185">Reference proteome</keyword>
<name>A0AAW1BBT4_CROAD</name>
<gene>
    <name evidence="1" type="ORF">NXF25_012527</name>
</gene>
<dbReference type="InterPro" id="IPR036397">
    <property type="entry name" value="RNaseH_sf"/>
</dbReference>
<dbReference type="Proteomes" id="UP001474421">
    <property type="component" value="Unassembled WGS sequence"/>
</dbReference>
<evidence type="ECO:0000313" key="2">
    <source>
        <dbReference type="Proteomes" id="UP001474421"/>
    </source>
</evidence>